<proteinExistence type="predicted"/>
<name>A0A7W8G716_9SPIR</name>
<keyword evidence="2" id="KW-1185">Reference proteome</keyword>
<dbReference type="InterPro" id="IPR013321">
    <property type="entry name" value="Arc_rbn_hlx_hlx"/>
</dbReference>
<evidence type="ECO:0000313" key="2">
    <source>
        <dbReference type="Proteomes" id="UP000518887"/>
    </source>
</evidence>
<dbReference type="EMBL" id="JACHFQ010000001">
    <property type="protein sequence ID" value="MBB5224996.1"/>
    <property type="molecule type" value="Genomic_DNA"/>
</dbReference>
<dbReference type="InterPro" id="IPR007337">
    <property type="entry name" value="RelB/DinJ"/>
</dbReference>
<dbReference type="Pfam" id="PF04221">
    <property type="entry name" value="RelB"/>
    <property type="match status" value="1"/>
</dbReference>
<organism evidence="1 2">
    <name type="scientific">Treponema ruminis</name>
    <dbReference type="NCBI Taxonomy" id="744515"/>
    <lineage>
        <taxon>Bacteria</taxon>
        <taxon>Pseudomonadati</taxon>
        <taxon>Spirochaetota</taxon>
        <taxon>Spirochaetia</taxon>
        <taxon>Spirochaetales</taxon>
        <taxon>Treponemataceae</taxon>
        <taxon>Treponema</taxon>
    </lineage>
</organism>
<reference evidence="1 2" key="1">
    <citation type="submission" date="2020-08" db="EMBL/GenBank/DDBJ databases">
        <title>Genomic Encyclopedia of Type Strains, Phase IV (KMG-IV): sequencing the most valuable type-strain genomes for metagenomic binning, comparative biology and taxonomic classification.</title>
        <authorList>
            <person name="Goeker M."/>
        </authorList>
    </citation>
    <scope>NUCLEOTIDE SEQUENCE [LARGE SCALE GENOMIC DNA]</scope>
    <source>
        <strain evidence="1 2">DSM 103462</strain>
    </source>
</reference>
<dbReference type="GO" id="GO:0006355">
    <property type="term" value="P:regulation of DNA-templated transcription"/>
    <property type="evidence" value="ECO:0007669"/>
    <property type="project" value="InterPro"/>
</dbReference>
<gene>
    <name evidence="1" type="ORF">HNP76_000336</name>
</gene>
<protein>
    <submittedName>
        <fullName evidence="1">DNA-damage-inducible protein J</fullName>
    </submittedName>
</protein>
<comment type="caution">
    <text evidence="1">The sequence shown here is derived from an EMBL/GenBank/DDBJ whole genome shotgun (WGS) entry which is preliminary data.</text>
</comment>
<sequence>MATMSIRTNDERKYSFEGFCDSIGITVTSAVNMFMTACLRENRIPFEIKADPFWSEENQERLRVSLEHAKQGKLTKHEISEVI</sequence>
<dbReference type="Gene3D" id="1.10.1220.10">
    <property type="entry name" value="Met repressor-like"/>
    <property type="match status" value="1"/>
</dbReference>
<evidence type="ECO:0000313" key="1">
    <source>
        <dbReference type="EMBL" id="MBB5224996.1"/>
    </source>
</evidence>
<dbReference type="AlphaFoldDB" id="A0A7W8G716"/>
<dbReference type="Proteomes" id="UP000518887">
    <property type="component" value="Unassembled WGS sequence"/>
</dbReference>
<dbReference type="RefSeq" id="WP_184656826.1">
    <property type="nucleotide sequence ID" value="NZ_JACHFQ010000001.1"/>
</dbReference>
<accession>A0A7W8G716</accession>
<dbReference type="NCBIfam" id="TIGR02384">
    <property type="entry name" value="RelB_DinJ"/>
    <property type="match status" value="1"/>
</dbReference>